<dbReference type="EMBL" id="BQXS01000190">
    <property type="protein sequence ID" value="GKT28215.1"/>
    <property type="molecule type" value="Genomic_DNA"/>
</dbReference>
<evidence type="ECO:0000259" key="2">
    <source>
        <dbReference type="Pfam" id="PF01979"/>
    </source>
</evidence>
<dbReference type="PANTHER" id="PTHR43794">
    <property type="entry name" value="AMINOHYDROLASE SSNA-RELATED"/>
    <property type="match status" value="1"/>
</dbReference>
<keyword evidence="1" id="KW-0378">Hydrolase</keyword>
<dbReference type="PANTHER" id="PTHR43794:SF11">
    <property type="entry name" value="AMIDOHYDROLASE-RELATED DOMAIN-CONTAINING PROTEIN"/>
    <property type="match status" value="1"/>
</dbReference>
<evidence type="ECO:0000313" key="3">
    <source>
        <dbReference type="EMBL" id="GKT28215.1"/>
    </source>
</evidence>
<gene>
    <name evidence="3" type="ORF">ADUPG1_000511</name>
</gene>
<keyword evidence="4" id="KW-1185">Reference proteome</keyword>
<dbReference type="InterPro" id="IPR011059">
    <property type="entry name" value="Metal-dep_hydrolase_composite"/>
</dbReference>
<dbReference type="InterPro" id="IPR032466">
    <property type="entry name" value="Metal_Hydrolase"/>
</dbReference>
<evidence type="ECO:0000313" key="4">
    <source>
        <dbReference type="Proteomes" id="UP001057375"/>
    </source>
</evidence>
<organism evidence="3 4">
    <name type="scientific">Aduncisulcus paluster</name>
    <dbReference type="NCBI Taxonomy" id="2918883"/>
    <lineage>
        <taxon>Eukaryota</taxon>
        <taxon>Metamonada</taxon>
        <taxon>Carpediemonas-like organisms</taxon>
        <taxon>Aduncisulcus</taxon>
    </lineage>
</organism>
<dbReference type="Pfam" id="PF01979">
    <property type="entry name" value="Amidohydro_1"/>
    <property type="match status" value="1"/>
</dbReference>
<feature type="domain" description="Amidohydrolase-related" evidence="2">
    <location>
        <begin position="60"/>
        <end position="400"/>
    </location>
</feature>
<dbReference type="InterPro" id="IPR050287">
    <property type="entry name" value="MTA/SAH_deaminase"/>
</dbReference>
<dbReference type="Gene3D" id="2.30.40.10">
    <property type="entry name" value="Urease, subunit C, domain 1"/>
    <property type="match status" value="2"/>
</dbReference>
<proteinExistence type="predicted"/>
<protein>
    <submittedName>
        <fullName evidence="3">Protein ssnA, putative</fullName>
    </submittedName>
</protein>
<name>A0ABQ5KA56_9EUKA</name>
<evidence type="ECO:0000256" key="1">
    <source>
        <dbReference type="ARBA" id="ARBA00022801"/>
    </source>
</evidence>
<dbReference type="Gene3D" id="3.20.20.140">
    <property type="entry name" value="Metal-dependent hydrolases"/>
    <property type="match status" value="1"/>
</dbReference>
<reference evidence="3" key="1">
    <citation type="submission" date="2022-03" db="EMBL/GenBank/DDBJ databases">
        <title>Draft genome sequence of Aduncisulcus paluster, a free-living microaerophilic Fornicata.</title>
        <authorList>
            <person name="Yuyama I."/>
            <person name="Kume K."/>
            <person name="Tamura T."/>
            <person name="Inagaki Y."/>
            <person name="Hashimoto T."/>
        </authorList>
    </citation>
    <scope>NUCLEOTIDE SEQUENCE</scope>
    <source>
        <strain evidence="3">NY0171</strain>
    </source>
</reference>
<dbReference type="SUPFAM" id="SSF51338">
    <property type="entry name" value="Composite domain of metallo-dependent hydrolases"/>
    <property type="match status" value="2"/>
</dbReference>
<dbReference type="SUPFAM" id="SSF51556">
    <property type="entry name" value="Metallo-dependent hydrolases"/>
    <property type="match status" value="1"/>
</dbReference>
<accession>A0ABQ5KA56</accession>
<sequence length="528" mass="58634">MTLLIKNGHVFTLNDKDEDFDNGAVFIGESGAIVELGPSEEMCAKYEKEADEVLDAKGGMIAPAFICAHGHFYGVYSRGMDMKDDPPSNFLEVLERLWWRLDRGLDESTNRHSTLICLVDAIRSGTTTIFDHHASPYCTPGSLDTIEKACKDAGVRASLCYEISERNGEEEFIREIDENIRYALKLKEEMKDEKMPQFAATVGLHSCLTLSDDGLKTIREKVTESGLKDIGFHVHVGEGPDDEIVSMKKFGKRSIERLDAAGMLNPHSICCHCVAIDDKERDLVKKADAVIVHNPSSNMNNGVGALDVPKTLDAGVLAGLGTDGIGLDMIKEYYFAYMLQKLAKGHPSAGSMEAFNLLFKNNSKIASRHFGYKIGVLEPGAVGDVIVLDYYTPTSFHGGNLPWHVIAGSMEAFNLLFKNNSKIASRHFGYKIGVLEPGAVGDVIVLDYYTPTSFHGGNLPWHVMFGMGSRNVSSTISRGKVLMRERELVTLDEKKIMAEAKAEHMKVWEKVWEIAEKEKKERKEKEEK</sequence>
<dbReference type="Proteomes" id="UP001057375">
    <property type="component" value="Unassembled WGS sequence"/>
</dbReference>
<dbReference type="InterPro" id="IPR006680">
    <property type="entry name" value="Amidohydro-rel"/>
</dbReference>
<comment type="caution">
    <text evidence="3">The sequence shown here is derived from an EMBL/GenBank/DDBJ whole genome shotgun (WGS) entry which is preliminary data.</text>
</comment>